<keyword evidence="1" id="KW-0479">Metal-binding</keyword>
<evidence type="ECO:0000256" key="1">
    <source>
        <dbReference type="PROSITE-ProRule" id="PRU01211"/>
    </source>
</evidence>
<feature type="binding site" evidence="1">
    <location>
        <position position="215"/>
    </location>
    <ligand>
        <name>Zn(2+)</name>
        <dbReference type="ChEBI" id="CHEBI:29105"/>
        <note>catalytic</note>
    </ligand>
</feature>
<feature type="domain" description="Peptidase M12A" evidence="3">
    <location>
        <begin position="102"/>
        <end position="314"/>
    </location>
</feature>
<name>A0ABX9QR70_9BACT</name>
<keyword evidence="1" id="KW-0645">Protease</keyword>
<dbReference type="EMBL" id="RAWI01000027">
    <property type="protein sequence ID" value="RKI14600.1"/>
    <property type="molecule type" value="Genomic_DNA"/>
</dbReference>
<dbReference type="Proteomes" id="UP000278907">
    <property type="component" value="Unassembled WGS sequence"/>
</dbReference>
<reference evidence="4 5" key="1">
    <citation type="submission" date="2018-09" db="EMBL/GenBank/DDBJ databases">
        <authorList>
            <person name="Livingstone P.G."/>
            <person name="Whitworth D.E."/>
        </authorList>
    </citation>
    <scope>NUCLEOTIDE SEQUENCE [LARGE SCALE GENOMIC DNA]</scope>
    <source>
        <strain evidence="4 5">CA031B</strain>
    </source>
</reference>
<feature type="binding site" evidence="1">
    <location>
        <position position="205"/>
    </location>
    <ligand>
        <name>Zn(2+)</name>
        <dbReference type="ChEBI" id="CHEBI:29105"/>
        <note>catalytic</note>
    </ligand>
</feature>
<dbReference type="PRINTS" id="PR00480">
    <property type="entry name" value="ASTACIN"/>
</dbReference>
<dbReference type="PANTHER" id="PTHR10127:SF850">
    <property type="entry name" value="METALLOENDOPEPTIDASE"/>
    <property type="match status" value="1"/>
</dbReference>
<dbReference type="PANTHER" id="PTHR10127">
    <property type="entry name" value="DISCOIDIN, CUB, EGF, LAMININ , AND ZINC METALLOPROTEASE DOMAIN CONTAINING"/>
    <property type="match status" value="1"/>
</dbReference>
<dbReference type="PROSITE" id="PS51864">
    <property type="entry name" value="ASTACIN"/>
    <property type="match status" value="1"/>
</dbReference>
<dbReference type="InterPro" id="IPR001506">
    <property type="entry name" value="Peptidase_M12A"/>
</dbReference>
<accession>A0ABX9QR70</accession>
<feature type="binding site" evidence="1">
    <location>
        <position position="209"/>
    </location>
    <ligand>
        <name>Zn(2+)</name>
        <dbReference type="ChEBI" id="CHEBI:29105"/>
        <note>catalytic</note>
    </ligand>
</feature>
<keyword evidence="1" id="KW-0378">Hydrolase</keyword>
<dbReference type="Pfam" id="PF08310">
    <property type="entry name" value="LGFP"/>
    <property type="match status" value="2"/>
</dbReference>
<protein>
    <recommendedName>
        <fullName evidence="3">Peptidase M12A domain-containing protein</fullName>
    </recommendedName>
</protein>
<sequence length="787" mass="86655">MAGGVFLLSLVGAGCGQDEKTKVPESTPAEEVQPQAETPEVRGTAFLPLGRSKTPQDVNYRVEDGWAVAFGDVLLGPVEQVEAESQRLRNAQPGARSGVSASSVGYHDDDNLWPSGEVTYTFAYNFPESRKPAVWAAMAEWEKYTVIRFKWQAECDFLGSCVVIRLPDDPSTCKSVVGRLSGRIIVANPQPLWVGPECSFGSILHELGHAIGLYHEQSRKDRDQFIQVHEQNFADCLDEFDKVQEDVNSPYDYGSIMHYSRFSSCSKVDPNTQNRLPLFTATQTVPSGVQIGQRAELSDSDIGGLTSMYGSYVSRKYGVLGITRLGLPVSAEGAAKDHGRYREYQLGYIYFHPDVGTHEVRGEIATRYAQLGHENSPLGYPLDDTQTLPSGLKRNHFQGGTITWHPKAGYHVKYGSDIQLKGDFMDLGYDQVMYINPDGAGTKVKVVNYGGLTAPGVAGYTEQWGQHLLLSGWIDEDDDQLVGDFMGLGYDQVLFINRSGDAGRLMVLDFKSTQVPGLMVGYEAYSESTLLGGWLDDEDLRFVGDFANRGHDQVMFINREGQTGKLMLMDFKTPSAPGRFGSIAYREEWGESQLLSGWMDANDLQLAGDFMGLGYDQLMFINRSGESGKVAVVDYSTGVLGGVTRASELWTSASWLSSDWLDEDDRRLVGDFRGLGHDQVMFINRGGTGGRLMVIDYALNVTPTQLGTAVYQEPWSTPGHLTNWLDQNDLQLAGDFGNKGRSQLLSINRTPPAGKLMLLDHGTGVVPGSIIYSEQWGAYSQLDGFLD</sequence>
<comment type="caution">
    <text evidence="1">Lacks conserved residue(s) required for the propagation of feature annotation.</text>
</comment>
<proteinExistence type="predicted"/>
<keyword evidence="1" id="KW-0862">Zinc</keyword>
<evidence type="ECO:0000256" key="2">
    <source>
        <dbReference type="SAM" id="MobiDB-lite"/>
    </source>
</evidence>
<keyword evidence="1" id="KW-0482">Metalloprotease</keyword>
<comment type="cofactor">
    <cofactor evidence="1">
        <name>Zn(2+)</name>
        <dbReference type="ChEBI" id="CHEBI:29105"/>
    </cofactor>
    <text evidence="1">Binds 1 zinc ion per subunit.</text>
</comment>
<keyword evidence="5" id="KW-1185">Reference proteome</keyword>
<dbReference type="SUPFAM" id="SSF55486">
    <property type="entry name" value="Metalloproteases ('zincins'), catalytic domain"/>
    <property type="match status" value="1"/>
</dbReference>
<dbReference type="InterPro" id="IPR006026">
    <property type="entry name" value="Peptidase_Metallo"/>
</dbReference>
<evidence type="ECO:0000313" key="4">
    <source>
        <dbReference type="EMBL" id="RKI14600.1"/>
    </source>
</evidence>
<evidence type="ECO:0000259" key="3">
    <source>
        <dbReference type="PROSITE" id="PS51864"/>
    </source>
</evidence>
<dbReference type="InterPro" id="IPR024079">
    <property type="entry name" value="MetalloPept_cat_dom_sf"/>
</dbReference>
<evidence type="ECO:0000313" key="5">
    <source>
        <dbReference type="Proteomes" id="UP000278907"/>
    </source>
</evidence>
<gene>
    <name evidence="4" type="ORF">D7Y13_05760</name>
</gene>
<dbReference type="SMART" id="SM00235">
    <property type="entry name" value="ZnMc"/>
    <property type="match status" value="1"/>
</dbReference>
<organism evidence="4 5">
    <name type="scientific">Corallococcus praedator</name>
    <dbReference type="NCBI Taxonomy" id="2316724"/>
    <lineage>
        <taxon>Bacteria</taxon>
        <taxon>Pseudomonadati</taxon>
        <taxon>Myxococcota</taxon>
        <taxon>Myxococcia</taxon>
        <taxon>Myxococcales</taxon>
        <taxon>Cystobacterineae</taxon>
        <taxon>Myxococcaceae</taxon>
        <taxon>Corallococcus</taxon>
    </lineage>
</organism>
<feature type="active site" evidence="1">
    <location>
        <position position="206"/>
    </location>
</feature>
<dbReference type="Pfam" id="PF01400">
    <property type="entry name" value="Astacin"/>
    <property type="match status" value="1"/>
</dbReference>
<feature type="region of interest" description="Disordered" evidence="2">
    <location>
        <begin position="17"/>
        <end position="48"/>
    </location>
</feature>
<dbReference type="InterPro" id="IPR013207">
    <property type="entry name" value="LGFP"/>
</dbReference>
<dbReference type="Gene3D" id="3.40.390.10">
    <property type="entry name" value="Collagenase (Catalytic Domain)"/>
    <property type="match status" value="1"/>
</dbReference>
<comment type="caution">
    <text evidence="4">The sequence shown here is derived from an EMBL/GenBank/DDBJ whole genome shotgun (WGS) entry which is preliminary data.</text>
</comment>